<proteinExistence type="predicted"/>
<evidence type="ECO:0000256" key="2">
    <source>
        <dbReference type="SAM" id="Phobius"/>
    </source>
</evidence>
<dbReference type="Pfam" id="PF13828">
    <property type="entry name" value="DUF4190"/>
    <property type="match status" value="1"/>
</dbReference>
<evidence type="ECO:0000313" key="6">
    <source>
        <dbReference type="Proteomes" id="UP000248039"/>
    </source>
</evidence>
<dbReference type="Pfam" id="PF13845">
    <property type="entry name" value="Septum_form"/>
    <property type="match status" value="1"/>
</dbReference>
<evidence type="ECO:0000259" key="4">
    <source>
        <dbReference type="Pfam" id="PF13845"/>
    </source>
</evidence>
<feature type="transmembrane region" description="Helical" evidence="2">
    <location>
        <begin position="39"/>
        <end position="65"/>
    </location>
</feature>
<accession>A0A2V4N435</accession>
<feature type="compositionally biased region" description="Pro residues" evidence="1">
    <location>
        <begin position="12"/>
        <end position="24"/>
    </location>
</feature>
<dbReference type="AlphaFoldDB" id="A0A2V4N435"/>
<feature type="domain" description="DUF4190" evidence="3">
    <location>
        <begin position="39"/>
        <end position="94"/>
    </location>
</feature>
<keyword evidence="2" id="KW-0472">Membrane</keyword>
<sequence length="350" mass="36734">MQGAPVQGAPSPWLPPGGSPPPGWDPRGLRPQHSGTNGLAIASLVTGLSCCLWPAALGLGIGALVQLRKRHQRGKGLAIAGVALGLLGLLVGIVSTTLVVVKGRISLTGKTKTTEQLRVGDCFTRSPFGSQVVTVACDMHHDAEVAAVVHLSASSFPGSAAAQADAQQLCDAADFSYVYDLWAWSRTLRAGEYAPTSQAQWNTAKGTAVCYLTDSATGGRTRPVRDDASTLSTDQYAFLNAVHNLDLDARLAGRDRVKAVASDLRNAQAALERVRWTGARPAAVTTYIAQLAADQPSWQAAAQDTTTPVVQLLTRLTPQDPTVYESAARTALGLPDRDGSDLTVPLPQAL</sequence>
<keyword evidence="6" id="KW-1185">Reference proteome</keyword>
<evidence type="ECO:0000256" key="1">
    <source>
        <dbReference type="SAM" id="MobiDB-lite"/>
    </source>
</evidence>
<organism evidence="5 6">
    <name type="scientific">Streptomyces tateyamensis</name>
    <dbReference type="NCBI Taxonomy" id="565073"/>
    <lineage>
        <taxon>Bacteria</taxon>
        <taxon>Bacillati</taxon>
        <taxon>Actinomycetota</taxon>
        <taxon>Actinomycetes</taxon>
        <taxon>Kitasatosporales</taxon>
        <taxon>Streptomycetaceae</taxon>
        <taxon>Streptomyces</taxon>
    </lineage>
</organism>
<name>A0A2V4N435_9ACTN</name>
<keyword evidence="2" id="KW-1133">Transmembrane helix</keyword>
<gene>
    <name evidence="5" type="ORF">C7C46_15985</name>
</gene>
<reference evidence="5 6" key="1">
    <citation type="submission" date="2018-03" db="EMBL/GenBank/DDBJ databases">
        <title>Bioinformatic expansion and discovery of thiopeptide antibiotics.</title>
        <authorList>
            <person name="Schwalen C.J."/>
            <person name="Hudson G.A."/>
            <person name="Mitchell D.A."/>
        </authorList>
    </citation>
    <scope>NUCLEOTIDE SEQUENCE [LARGE SCALE GENOMIC DNA]</scope>
    <source>
        <strain evidence="5 6">ATCC 21389</strain>
    </source>
</reference>
<feature type="transmembrane region" description="Helical" evidence="2">
    <location>
        <begin position="77"/>
        <end position="101"/>
    </location>
</feature>
<dbReference type="InterPro" id="IPR026004">
    <property type="entry name" value="Septum_form"/>
</dbReference>
<dbReference type="Proteomes" id="UP000248039">
    <property type="component" value="Unassembled WGS sequence"/>
</dbReference>
<evidence type="ECO:0000259" key="3">
    <source>
        <dbReference type="Pfam" id="PF13828"/>
    </source>
</evidence>
<feature type="region of interest" description="Disordered" evidence="1">
    <location>
        <begin position="1"/>
        <end position="32"/>
    </location>
</feature>
<evidence type="ECO:0000313" key="5">
    <source>
        <dbReference type="EMBL" id="PYC78601.1"/>
    </source>
</evidence>
<feature type="domain" description="Septum formation-related" evidence="4">
    <location>
        <begin position="120"/>
        <end position="228"/>
    </location>
</feature>
<protein>
    <recommendedName>
        <fullName evidence="7">DUF4190 domain-containing protein</fullName>
    </recommendedName>
</protein>
<evidence type="ECO:0008006" key="7">
    <source>
        <dbReference type="Google" id="ProtNLM"/>
    </source>
</evidence>
<dbReference type="EMBL" id="PYBW01000049">
    <property type="protein sequence ID" value="PYC78601.1"/>
    <property type="molecule type" value="Genomic_DNA"/>
</dbReference>
<keyword evidence="2" id="KW-0812">Transmembrane</keyword>
<dbReference type="InterPro" id="IPR025241">
    <property type="entry name" value="DUF4190"/>
</dbReference>
<comment type="caution">
    <text evidence="5">The sequence shown here is derived from an EMBL/GenBank/DDBJ whole genome shotgun (WGS) entry which is preliminary data.</text>
</comment>